<comment type="caution">
    <text evidence="3">The sequence shown here is derived from an EMBL/GenBank/DDBJ whole genome shotgun (WGS) entry which is preliminary data.</text>
</comment>
<gene>
    <name evidence="3" type="ORF">DUNSADRAFT_14606</name>
</gene>
<dbReference type="Proteomes" id="UP000815325">
    <property type="component" value="Unassembled WGS sequence"/>
</dbReference>
<dbReference type="InterPro" id="IPR041667">
    <property type="entry name" value="Cupin_8"/>
</dbReference>
<evidence type="ECO:0000259" key="2">
    <source>
        <dbReference type="Pfam" id="PF13621"/>
    </source>
</evidence>
<dbReference type="Gene3D" id="2.60.120.10">
    <property type="entry name" value="Jelly Rolls"/>
    <property type="match status" value="1"/>
</dbReference>
<reference evidence="3" key="1">
    <citation type="submission" date="2017-08" db="EMBL/GenBank/DDBJ databases">
        <authorList>
            <person name="Polle J.E."/>
            <person name="Barry K."/>
            <person name="Cushman J."/>
            <person name="Schmutz J."/>
            <person name="Tran D."/>
            <person name="Hathwaick L.T."/>
            <person name="Yim W.C."/>
            <person name="Jenkins J."/>
            <person name="Mckie-Krisberg Z.M."/>
            <person name="Prochnik S."/>
            <person name="Lindquist E."/>
            <person name="Dockter R.B."/>
            <person name="Adam C."/>
            <person name="Molina H."/>
            <person name="Bunkerborg J."/>
            <person name="Jin E."/>
            <person name="Buchheim M."/>
            <person name="Magnuson J."/>
        </authorList>
    </citation>
    <scope>NUCLEOTIDE SEQUENCE</scope>
    <source>
        <strain evidence="3">CCAP 19/18</strain>
    </source>
</reference>
<feature type="domain" description="Cupin-like" evidence="2">
    <location>
        <begin position="17"/>
        <end position="128"/>
    </location>
</feature>
<sequence length="221" mass="23991">MGVRSQTEVVDPLQQEFAAAVPLLAVLFPGDVLFIPALWHHNVQTCSMDEASAFLPSAQAASPCDDPDQCHYPEARLMGVSLTDHSSGMRTDRSDAVRRSEVRCGGEDLSAETPENCHSGAGQFGWCSRAADLDGAGDGGGAAEDGFSISVNVFWRHLDASFYPRKDVYGNKDLVQATAAEAAADKVIQALQQLPPHSEYRAFYTQRVLCKIMREVNQTQT</sequence>
<protein>
    <recommendedName>
        <fullName evidence="2">Cupin-like domain-containing protein</fullName>
    </recommendedName>
</protein>
<proteinExistence type="inferred from homology"/>
<comment type="similarity">
    <text evidence="1">Belongs to the JARID1 histone demethylase family.</text>
</comment>
<dbReference type="EMBL" id="MU069496">
    <property type="protein sequence ID" value="KAF5841048.1"/>
    <property type="molecule type" value="Genomic_DNA"/>
</dbReference>
<dbReference type="Gene3D" id="6.10.140.1470">
    <property type="match status" value="1"/>
</dbReference>
<dbReference type="Pfam" id="PF13621">
    <property type="entry name" value="Cupin_8"/>
    <property type="match status" value="1"/>
</dbReference>
<evidence type="ECO:0000313" key="3">
    <source>
        <dbReference type="EMBL" id="KAF5841048.1"/>
    </source>
</evidence>
<dbReference type="InterPro" id="IPR014710">
    <property type="entry name" value="RmlC-like_jellyroll"/>
</dbReference>
<keyword evidence="4" id="KW-1185">Reference proteome</keyword>
<name>A0ABQ7H2L6_DUNSA</name>
<evidence type="ECO:0000256" key="1">
    <source>
        <dbReference type="ARBA" id="ARBA00006801"/>
    </source>
</evidence>
<organism evidence="3 4">
    <name type="scientific">Dunaliella salina</name>
    <name type="common">Green alga</name>
    <name type="synonym">Protococcus salinus</name>
    <dbReference type="NCBI Taxonomy" id="3046"/>
    <lineage>
        <taxon>Eukaryota</taxon>
        <taxon>Viridiplantae</taxon>
        <taxon>Chlorophyta</taxon>
        <taxon>core chlorophytes</taxon>
        <taxon>Chlorophyceae</taxon>
        <taxon>CS clade</taxon>
        <taxon>Chlamydomonadales</taxon>
        <taxon>Dunaliellaceae</taxon>
        <taxon>Dunaliella</taxon>
    </lineage>
</organism>
<dbReference type="SUPFAM" id="SSF51197">
    <property type="entry name" value="Clavaminate synthase-like"/>
    <property type="match status" value="1"/>
</dbReference>
<accession>A0ABQ7H2L6</accession>
<evidence type="ECO:0000313" key="4">
    <source>
        <dbReference type="Proteomes" id="UP000815325"/>
    </source>
</evidence>